<dbReference type="EMBL" id="WHWB01032114">
    <property type="protein sequence ID" value="KAJ7426944.1"/>
    <property type="molecule type" value="Genomic_DNA"/>
</dbReference>
<gene>
    <name evidence="1" type="ORF">WISP_10943</name>
</gene>
<dbReference type="Proteomes" id="UP001145742">
    <property type="component" value="Unassembled WGS sequence"/>
</dbReference>
<protein>
    <submittedName>
        <fullName evidence="1">Uncharacterized protein</fullName>
    </submittedName>
</protein>
<evidence type="ECO:0000313" key="1">
    <source>
        <dbReference type="EMBL" id="KAJ7426944.1"/>
    </source>
</evidence>
<organism evidence="1 2">
    <name type="scientific">Willisornis vidua</name>
    <name type="common">Xingu scale-backed antbird</name>
    <dbReference type="NCBI Taxonomy" id="1566151"/>
    <lineage>
        <taxon>Eukaryota</taxon>
        <taxon>Metazoa</taxon>
        <taxon>Chordata</taxon>
        <taxon>Craniata</taxon>
        <taxon>Vertebrata</taxon>
        <taxon>Euteleostomi</taxon>
        <taxon>Archelosauria</taxon>
        <taxon>Archosauria</taxon>
        <taxon>Dinosauria</taxon>
        <taxon>Saurischia</taxon>
        <taxon>Theropoda</taxon>
        <taxon>Coelurosauria</taxon>
        <taxon>Aves</taxon>
        <taxon>Neognathae</taxon>
        <taxon>Neoaves</taxon>
        <taxon>Telluraves</taxon>
        <taxon>Australaves</taxon>
        <taxon>Passeriformes</taxon>
        <taxon>Thamnophilidae</taxon>
        <taxon>Willisornis</taxon>
    </lineage>
</organism>
<keyword evidence="2" id="KW-1185">Reference proteome</keyword>
<reference evidence="1" key="1">
    <citation type="submission" date="2019-10" db="EMBL/GenBank/DDBJ databases">
        <authorList>
            <person name="Soares A.E.R."/>
            <person name="Aleixo A."/>
            <person name="Schneider P."/>
            <person name="Miyaki C.Y."/>
            <person name="Schneider M.P."/>
            <person name="Mello C."/>
            <person name="Vasconcelos A.T.R."/>
        </authorList>
    </citation>
    <scope>NUCLEOTIDE SEQUENCE</scope>
    <source>
        <tissue evidence="1">Muscle</tissue>
    </source>
</reference>
<sequence>MRRERKGTAKSLLEEFWAPYDKKDIEVLEHVQRRTMDPEVDLEHKSNEEWLRELVRLSLEKRRLKRDFLAPYSSLKGGWREEGSVSSPR</sequence>
<accession>A0ABQ9DRG0</accession>
<evidence type="ECO:0000313" key="2">
    <source>
        <dbReference type="Proteomes" id="UP001145742"/>
    </source>
</evidence>
<proteinExistence type="predicted"/>
<comment type="caution">
    <text evidence="1">The sequence shown here is derived from an EMBL/GenBank/DDBJ whole genome shotgun (WGS) entry which is preliminary data.</text>
</comment>
<name>A0ABQ9DRG0_9PASS</name>